<dbReference type="HOGENOM" id="CLU_1992389_0_0_1"/>
<proteinExistence type="predicted"/>
<dbReference type="EMBL" id="CAGA01000015">
    <property type="protein sequence ID" value="CCE29587.1"/>
    <property type="molecule type" value="Genomic_DNA"/>
</dbReference>
<feature type="region of interest" description="Disordered" evidence="1">
    <location>
        <begin position="32"/>
        <end position="125"/>
    </location>
</feature>
<keyword evidence="3" id="KW-1185">Reference proteome</keyword>
<gene>
    <name evidence="2" type="ORF">CPUR_03434</name>
</gene>
<name>M1VVI6_CLAP2</name>
<protein>
    <submittedName>
        <fullName evidence="2">Uncharacterized protein</fullName>
    </submittedName>
</protein>
<feature type="compositionally biased region" description="Basic and acidic residues" evidence="1">
    <location>
        <begin position="66"/>
        <end position="75"/>
    </location>
</feature>
<organism evidence="2 3">
    <name type="scientific">Claviceps purpurea (strain 20.1)</name>
    <name type="common">Ergot fungus</name>
    <name type="synonym">Sphacelia segetum</name>
    <dbReference type="NCBI Taxonomy" id="1111077"/>
    <lineage>
        <taxon>Eukaryota</taxon>
        <taxon>Fungi</taxon>
        <taxon>Dikarya</taxon>
        <taxon>Ascomycota</taxon>
        <taxon>Pezizomycotina</taxon>
        <taxon>Sordariomycetes</taxon>
        <taxon>Hypocreomycetidae</taxon>
        <taxon>Hypocreales</taxon>
        <taxon>Clavicipitaceae</taxon>
        <taxon>Claviceps</taxon>
    </lineage>
</organism>
<dbReference type="AlphaFoldDB" id="M1VVI6"/>
<evidence type="ECO:0000256" key="1">
    <source>
        <dbReference type="SAM" id="MobiDB-lite"/>
    </source>
</evidence>
<evidence type="ECO:0000313" key="3">
    <source>
        <dbReference type="Proteomes" id="UP000016801"/>
    </source>
</evidence>
<sequence>MDMSDLNLTIGQNSTPASSIVTVHFRRGVGFNVAADPPQQPPHKAKHTPSTVTVRAGGGRGITGLEDTKDQDHARPRTRQGRGGASRLSSSGINASKTIGPSSQALTMISETGQAEEVEAATQLT</sequence>
<reference evidence="2 3" key="1">
    <citation type="journal article" date="2013" name="PLoS Genet.">
        <title>Plant-symbiotic fungi as chemical engineers: Multi-genome analysis of the Clavicipitaceae reveals dynamics of alkaloid loci.</title>
        <authorList>
            <person name="Schardl C.L."/>
            <person name="Young C.A."/>
            <person name="Hesse U."/>
            <person name="Amyotte S.G."/>
            <person name="Andreeva K."/>
            <person name="Calie P.J."/>
            <person name="Fleetwood D.J."/>
            <person name="Haws D.C."/>
            <person name="Moore N."/>
            <person name="Oeser B."/>
            <person name="Panaccione D.G."/>
            <person name="Schweri K.K."/>
            <person name="Voisey C.R."/>
            <person name="Farman M.L."/>
            <person name="Jaromczyk J.W."/>
            <person name="Roe B.A."/>
            <person name="O'Sullivan D.M."/>
            <person name="Scott B."/>
            <person name="Tudzynski P."/>
            <person name="An Z."/>
            <person name="Arnaoudova E.G."/>
            <person name="Bullock C.T."/>
            <person name="Charlton N.D."/>
            <person name="Chen L."/>
            <person name="Cox M."/>
            <person name="Dinkins R.D."/>
            <person name="Florea S."/>
            <person name="Glenn A.E."/>
            <person name="Gordon A."/>
            <person name="Gueldener U."/>
            <person name="Harris D.R."/>
            <person name="Hollin W."/>
            <person name="Jaromczyk J."/>
            <person name="Johnson R.D."/>
            <person name="Khan A.K."/>
            <person name="Leistner E."/>
            <person name="Leuchtmann A."/>
            <person name="Li C."/>
            <person name="Liu J."/>
            <person name="Liu J."/>
            <person name="Liu M."/>
            <person name="Mace W."/>
            <person name="Machado C."/>
            <person name="Nagabhyru P."/>
            <person name="Pan J."/>
            <person name="Schmid J."/>
            <person name="Sugawara K."/>
            <person name="Steiner U."/>
            <person name="Takach J.E."/>
            <person name="Tanaka E."/>
            <person name="Webb J.S."/>
            <person name="Wilson E.V."/>
            <person name="Wiseman J.L."/>
            <person name="Yoshida R."/>
            <person name="Zeng Z."/>
        </authorList>
    </citation>
    <scope>NUCLEOTIDE SEQUENCE [LARGE SCALE GENOMIC DNA]</scope>
    <source>
        <strain evidence="2 3">20.1</strain>
    </source>
</reference>
<dbReference type="VEuPathDB" id="FungiDB:CPUR_03434"/>
<comment type="caution">
    <text evidence="2">The sequence shown here is derived from an EMBL/GenBank/DDBJ whole genome shotgun (WGS) entry which is preliminary data.</text>
</comment>
<accession>M1VVI6</accession>
<feature type="compositionally biased region" description="Polar residues" evidence="1">
    <location>
        <begin position="93"/>
        <end position="113"/>
    </location>
</feature>
<dbReference type="Proteomes" id="UP000016801">
    <property type="component" value="Unassembled WGS sequence"/>
</dbReference>
<evidence type="ECO:0000313" key="2">
    <source>
        <dbReference type="EMBL" id="CCE29587.1"/>
    </source>
</evidence>